<organism evidence="11 12">
    <name type="scientific">Microlunatus antarcticus</name>
    <dbReference type="NCBI Taxonomy" id="53388"/>
    <lineage>
        <taxon>Bacteria</taxon>
        <taxon>Bacillati</taxon>
        <taxon>Actinomycetota</taxon>
        <taxon>Actinomycetes</taxon>
        <taxon>Propionibacteriales</taxon>
        <taxon>Propionibacteriaceae</taxon>
        <taxon>Microlunatus</taxon>
    </lineage>
</organism>
<evidence type="ECO:0000313" key="12">
    <source>
        <dbReference type="Proteomes" id="UP000565572"/>
    </source>
</evidence>
<evidence type="ECO:0000313" key="11">
    <source>
        <dbReference type="EMBL" id="MBB3327369.1"/>
    </source>
</evidence>
<evidence type="ECO:0000256" key="4">
    <source>
        <dbReference type="ARBA" id="ARBA00022605"/>
    </source>
</evidence>
<evidence type="ECO:0000256" key="5">
    <source>
        <dbReference type="ARBA" id="ARBA00022822"/>
    </source>
</evidence>
<dbReference type="PANTHER" id="PTHR43406:SF1">
    <property type="entry name" value="TRYPTOPHAN SYNTHASE ALPHA CHAIN, CHLOROPLASTIC"/>
    <property type="match status" value="1"/>
</dbReference>
<evidence type="ECO:0000256" key="2">
    <source>
        <dbReference type="ARBA" id="ARBA00004733"/>
    </source>
</evidence>
<keyword evidence="5 9" id="KW-0822">Tryptophan biosynthesis</keyword>
<protein>
    <recommendedName>
        <fullName evidence="9">Tryptophan synthase alpha chain</fullName>
        <ecNumber evidence="9">4.2.1.20</ecNumber>
    </recommendedName>
</protein>
<dbReference type="RefSeq" id="WP_183338550.1">
    <property type="nucleotide sequence ID" value="NZ_JACHZG010000001.1"/>
</dbReference>
<dbReference type="NCBIfam" id="TIGR00262">
    <property type="entry name" value="trpA"/>
    <property type="match status" value="1"/>
</dbReference>
<keyword evidence="12" id="KW-1185">Reference proteome</keyword>
<name>A0A7W5JW20_9ACTN</name>
<dbReference type="Proteomes" id="UP000565572">
    <property type="component" value="Unassembled WGS sequence"/>
</dbReference>
<comment type="caution">
    <text evidence="11">The sequence shown here is derived from an EMBL/GenBank/DDBJ whole genome shotgun (WGS) entry which is preliminary data.</text>
</comment>
<dbReference type="EC" id="4.2.1.20" evidence="9"/>
<dbReference type="InterPro" id="IPR011060">
    <property type="entry name" value="RibuloseP-bd_barrel"/>
</dbReference>
<keyword evidence="4 9" id="KW-0028">Amino-acid biosynthesis</keyword>
<reference evidence="11 12" key="1">
    <citation type="submission" date="2020-08" db="EMBL/GenBank/DDBJ databases">
        <title>Sequencing the genomes of 1000 actinobacteria strains.</title>
        <authorList>
            <person name="Klenk H.-P."/>
        </authorList>
    </citation>
    <scope>NUCLEOTIDE SEQUENCE [LARGE SCALE GENOMIC DNA]</scope>
    <source>
        <strain evidence="11 12">DSM 11053</strain>
    </source>
</reference>
<dbReference type="PANTHER" id="PTHR43406">
    <property type="entry name" value="TRYPTOPHAN SYNTHASE, ALPHA CHAIN"/>
    <property type="match status" value="1"/>
</dbReference>
<dbReference type="InterPro" id="IPR013785">
    <property type="entry name" value="Aldolase_TIM"/>
</dbReference>
<dbReference type="EMBL" id="JACHZG010000001">
    <property type="protein sequence ID" value="MBB3327369.1"/>
    <property type="molecule type" value="Genomic_DNA"/>
</dbReference>
<evidence type="ECO:0000256" key="3">
    <source>
        <dbReference type="ARBA" id="ARBA00011270"/>
    </source>
</evidence>
<proteinExistence type="inferred from homology"/>
<keyword evidence="7 9" id="KW-0456">Lyase</keyword>
<dbReference type="GO" id="GO:0005829">
    <property type="term" value="C:cytosol"/>
    <property type="evidence" value="ECO:0007669"/>
    <property type="project" value="TreeGrafter"/>
</dbReference>
<comment type="subunit">
    <text evidence="3 9">Tetramer of two alpha and two beta chains.</text>
</comment>
<evidence type="ECO:0000256" key="8">
    <source>
        <dbReference type="ARBA" id="ARBA00049047"/>
    </source>
</evidence>
<evidence type="ECO:0000256" key="1">
    <source>
        <dbReference type="ARBA" id="ARBA00003365"/>
    </source>
</evidence>
<dbReference type="UniPathway" id="UPA00035">
    <property type="reaction ID" value="UER00044"/>
</dbReference>
<accession>A0A7W5JW20</accession>
<dbReference type="HAMAP" id="MF_00131">
    <property type="entry name" value="Trp_synth_alpha"/>
    <property type="match status" value="1"/>
</dbReference>
<comment type="pathway">
    <text evidence="2 9">Amino-acid biosynthesis; L-tryptophan biosynthesis; L-tryptophan from chorismate: step 5/5.</text>
</comment>
<comment type="catalytic activity">
    <reaction evidence="8 9">
        <text>(1S,2R)-1-C-(indol-3-yl)glycerol 3-phosphate + L-serine = D-glyceraldehyde 3-phosphate + L-tryptophan + H2O</text>
        <dbReference type="Rhea" id="RHEA:10532"/>
        <dbReference type="ChEBI" id="CHEBI:15377"/>
        <dbReference type="ChEBI" id="CHEBI:33384"/>
        <dbReference type="ChEBI" id="CHEBI:57912"/>
        <dbReference type="ChEBI" id="CHEBI:58866"/>
        <dbReference type="ChEBI" id="CHEBI:59776"/>
        <dbReference type="EC" id="4.2.1.20"/>
    </reaction>
</comment>
<dbReference type="InterPro" id="IPR018204">
    <property type="entry name" value="Trp_synthase_alpha_AS"/>
</dbReference>
<comment type="similarity">
    <text evidence="9 10">Belongs to the TrpA family.</text>
</comment>
<evidence type="ECO:0000256" key="10">
    <source>
        <dbReference type="RuleBase" id="RU003662"/>
    </source>
</evidence>
<comment type="function">
    <text evidence="1 9">The alpha subunit is responsible for the aldol cleavage of indoleglycerol phosphate to indole and glyceraldehyde 3-phosphate.</text>
</comment>
<dbReference type="Gene3D" id="3.20.20.70">
    <property type="entry name" value="Aldolase class I"/>
    <property type="match status" value="1"/>
</dbReference>
<evidence type="ECO:0000256" key="7">
    <source>
        <dbReference type="ARBA" id="ARBA00023239"/>
    </source>
</evidence>
<feature type="active site" description="Proton acceptor" evidence="9">
    <location>
        <position position="76"/>
    </location>
</feature>
<evidence type="ECO:0000256" key="6">
    <source>
        <dbReference type="ARBA" id="ARBA00023141"/>
    </source>
</evidence>
<dbReference type="InterPro" id="IPR002028">
    <property type="entry name" value="Trp_synthase_suA"/>
</dbReference>
<evidence type="ECO:0000256" key="9">
    <source>
        <dbReference type="HAMAP-Rule" id="MF_00131"/>
    </source>
</evidence>
<dbReference type="SUPFAM" id="SSF51366">
    <property type="entry name" value="Ribulose-phoshate binding barrel"/>
    <property type="match status" value="1"/>
</dbReference>
<keyword evidence="6 9" id="KW-0057">Aromatic amino acid biosynthesis</keyword>
<dbReference type="PROSITE" id="PS00167">
    <property type="entry name" value="TRP_SYNTHASE_ALPHA"/>
    <property type="match status" value="1"/>
</dbReference>
<dbReference type="AlphaFoldDB" id="A0A7W5JW20"/>
<dbReference type="FunFam" id="3.20.20.70:FF:000037">
    <property type="entry name" value="Tryptophan synthase alpha chain"/>
    <property type="match status" value="1"/>
</dbReference>
<feature type="active site" description="Proton acceptor" evidence="9">
    <location>
        <position position="65"/>
    </location>
</feature>
<sequence>MSAPSAAQVTFDRGRTGDVFAATREQGRGALVGFLTVGYPDVPTSLAAMRALTGEGESAGVDLVEVGLPYSDPMMDGVTIQRAGTRALARGVRTRDAFAAVETVAQAGTPAVVMTYWNLIEHYGPEAFARDLAAAGGSGAITPDLTPDEAAAWFEVSDAYGLDRIFLVSPSSTDDRLDATVAACRGWVYATSVMGVTGARATSSTAAPGLVERVRAAADGAMVGVGLGVSNGVQAREVTEYADAVIVGSALVKTLLDAEEAGTPDDLSGLRAVVADLAQGVAGPAAAAGTTTA</sequence>
<dbReference type="Pfam" id="PF00290">
    <property type="entry name" value="Trp_syntA"/>
    <property type="match status" value="1"/>
</dbReference>
<dbReference type="GO" id="GO:0004834">
    <property type="term" value="F:tryptophan synthase activity"/>
    <property type="evidence" value="ECO:0007669"/>
    <property type="project" value="UniProtKB-UniRule"/>
</dbReference>
<dbReference type="CDD" id="cd04724">
    <property type="entry name" value="Tryptophan_synthase_alpha"/>
    <property type="match status" value="1"/>
</dbReference>
<gene>
    <name evidence="9" type="primary">trpA</name>
    <name evidence="11" type="ORF">FHX39_002313</name>
</gene>